<organism evidence="1 2">
    <name type="scientific">Nocardioides ganghwensis</name>
    <dbReference type="NCBI Taxonomy" id="252230"/>
    <lineage>
        <taxon>Bacteria</taxon>
        <taxon>Bacillati</taxon>
        <taxon>Actinomycetota</taxon>
        <taxon>Actinomycetes</taxon>
        <taxon>Propionibacteriales</taxon>
        <taxon>Nocardioidaceae</taxon>
        <taxon>Nocardioides</taxon>
    </lineage>
</organism>
<name>A0A4Q2SLT7_9ACTN</name>
<gene>
    <name evidence="1" type="ORF">EUA07_00245</name>
</gene>
<evidence type="ECO:0008006" key="3">
    <source>
        <dbReference type="Google" id="ProtNLM"/>
    </source>
</evidence>
<dbReference type="EMBL" id="SDWU01000001">
    <property type="protein sequence ID" value="RYC04968.1"/>
    <property type="molecule type" value="Genomic_DNA"/>
</dbReference>
<evidence type="ECO:0000313" key="2">
    <source>
        <dbReference type="Proteomes" id="UP000293291"/>
    </source>
</evidence>
<dbReference type="RefSeq" id="WP_129452990.1">
    <property type="nucleotide sequence ID" value="NZ_JACXYX010000003.1"/>
</dbReference>
<dbReference type="AlphaFoldDB" id="A0A4Q2SLT7"/>
<reference evidence="1 2" key="1">
    <citation type="submission" date="2019-01" db="EMBL/GenBank/DDBJ databases">
        <title>Novel species of Nocardioides.</title>
        <authorList>
            <person name="Liu Q."/>
            <person name="Xin Y.-H."/>
        </authorList>
    </citation>
    <scope>NUCLEOTIDE SEQUENCE [LARGE SCALE GENOMIC DNA]</scope>
    <source>
        <strain evidence="1 2">CGMCC 4.6875</strain>
    </source>
</reference>
<sequence length="61" mass="6322">MPLAPQGLDLLPAEVRDLLAACVSLDPAARPLLAQVRAALEPLRSPATAVDDVVASRPPGR</sequence>
<accession>A0A4Q2SLT7</accession>
<dbReference type="Proteomes" id="UP000293291">
    <property type="component" value="Unassembled WGS sequence"/>
</dbReference>
<protein>
    <recommendedName>
        <fullName evidence="3">Serine/threonine protein kinase</fullName>
    </recommendedName>
</protein>
<keyword evidence="2" id="KW-1185">Reference proteome</keyword>
<proteinExistence type="predicted"/>
<dbReference type="OrthoDB" id="9762169at2"/>
<comment type="caution">
    <text evidence="1">The sequence shown here is derived from an EMBL/GenBank/DDBJ whole genome shotgun (WGS) entry which is preliminary data.</text>
</comment>
<evidence type="ECO:0000313" key="1">
    <source>
        <dbReference type="EMBL" id="RYC04968.1"/>
    </source>
</evidence>